<comment type="caution">
    <text evidence="8">The sequence shown here is derived from an EMBL/GenBank/DDBJ whole genome shotgun (WGS) entry which is preliminary data.</text>
</comment>
<dbReference type="NCBIfam" id="TIGR02937">
    <property type="entry name" value="sigma70-ECF"/>
    <property type="match status" value="1"/>
</dbReference>
<dbReference type="GO" id="GO:0005737">
    <property type="term" value="C:cytoplasm"/>
    <property type="evidence" value="ECO:0007669"/>
    <property type="project" value="UniProtKB-SubCell"/>
</dbReference>
<reference evidence="8 9" key="1">
    <citation type="submission" date="2021-10" db="EMBL/GenBank/DDBJ databases">
        <title>Anaerobic single-cell dispensing facilitates the cultivation of human gut bacteria.</title>
        <authorList>
            <person name="Afrizal A."/>
        </authorList>
    </citation>
    <scope>NUCLEOTIDE SEQUENCE [LARGE SCALE GENOMIC DNA]</scope>
    <source>
        <strain evidence="8 9">CLA-AA-H232</strain>
    </source>
</reference>
<evidence type="ECO:0000256" key="3">
    <source>
        <dbReference type="ARBA" id="ARBA00023082"/>
    </source>
</evidence>
<proteinExistence type="inferred from homology"/>
<keyword evidence="6" id="KW-0346">Stress response</keyword>
<name>A0AAE3E016_9FIRM</name>
<accession>A0AAE3E016</accession>
<dbReference type="Pfam" id="PF04542">
    <property type="entry name" value="Sigma70_r2"/>
    <property type="match status" value="1"/>
</dbReference>
<evidence type="ECO:0000313" key="9">
    <source>
        <dbReference type="Proteomes" id="UP001198242"/>
    </source>
</evidence>
<sequence length="224" mass="25804">MKLEERVAEATNDKKLKNDLIGEYQNFILAAASKTLKRSVTTSDDEYIIAMMAFGDAIDGYNENKGDFLGFAKTVIRNRIIDSIRREAKHNSVPFSALEKENSDGETIEFEIHTVDKSDLKWEIESLTEELSNFEISFFELAEVSPKSRKTKRLCFDAVNYIINNSELVDIIMNKHILPIKEITDNIKLNRKAIERHRKYIITAVIAITQDYPAIAEYFNMREV</sequence>
<dbReference type="InterPro" id="IPR014244">
    <property type="entry name" value="RNA_pol_sigma-I"/>
</dbReference>
<dbReference type="InterPro" id="IPR013325">
    <property type="entry name" value="RNA_pol_sigma_r2"/>
</dbReference>
<evidence type="ECO:0000256" key="6">
    <source>
        <dbReference type="HAMAP-Rule" id="MF_02064"/>
    </source>
</evidence>
<comment type="subcellular location">
    <subcellularLocation>
        <location evidence="6">Cytoplasm</location>
    </subcellularLocation>
</comment>
<keyword evidence="2 6" id="KW-0805">Transcription regulation</keyword>
<dbReference type="Gene3D" id="1.10.1740.10">
    <property type="match status" value="1"/>
</dbReference>
<dbReference type="HAMAP" id="MF_02064">
    <property type="entry name" value="Sigma70_SigI"/>
    <property type="match status" value="1"/>
</dbReference>
<keyword evidence="5 6" id="KW-0804">Transcription</keyword>
<evidence type="ECO:0000256" key="1">
    <source>
        <dbReference type="ARBA" id="ARBA00022490"/>
    </source>
</evidence>
<dbReference type="Proteomes" id="UP001198242">
    <property type="component" value="Unassembled WGS sequence"/>
</dbReference>
<gene>
    <name evidence="6" type="primary">sigI</name>
    <name evidence="8" type="ORF">LKE05_11525</name>
</gene>
<dbReference type="PIRSF" id="PIRSF038953">
    <property type="entry name" value="SigI"/>
    <property type="match status" value="1"/>
</dbReference>
<keyword evidence="4 6" id="KW-0238">DNA-binding</keyword>
<feature type="DNA-binding region" description="H-T-H motif" evidence="6">
    <location>
        <begin position="180"/>
        <end position="199"/>
    </location>
</feature>
<comment type="activity regulation">
    <text evidence="6">Negatively regulated by the anti-sigma-I factor RsgI.</text>
</comment>
<comment type="similarity">
    <text evidence="6">Belongs to the sigma-70 factor family. SigI subfamily.</text>
</comment>
<comment type="subunit">
    <text evidence="6">Interacts with RsgI.</text>
</comment>
<evidence type="ECO:0000256" key="5">
    <source>
        <dbReference type="ARBA" id="ARBA00023163"/>
    </source>
</evidence>
<dbReference type="AlphaFoldDB" id="A0AAE3E016"/>
<dbReference type="GO" id="GO:0006352">
    <property type="term" value="P:DNA-templated transcription initiation"/>
    <property type="evidence" value="ECO:0007669"/>
    <property type="project" value="UniProtKB-UniRule"/>
</dbReference>
<protein>
    <recommendedName>
        <fullName evidence="6">RNA polymerase sigma factor SigI</fullName>
    </recommendedName>
</protein>
<comment type="function">
    <text evidence="6">Sigma factors are initiation factors that promote the attachment of RNA polymerase to specific initiation sites and are then released.</text>
</comment>
<dbReference type="RefSeq" id="WP_308456950.1">
    <property type="nucleotide sequence ID" value="NZ_JAJEQM010000017.1"/>
</dbReference>
<feature type="domain" description="RNA polymerase sigma-70 region 2" evidence="7">
    <location>
        <begin position="20"/>
        <end position="89"/>
    </location>
</feature>
<keyword evidence="3 6" id="KW-0731">Sigma factor</keyword>
<dbReference type="GO" id="GO:0003677">
    <property type="term" value="F:DNA binding"/>
    <property type="evidence" value="ECO:0007669"/>
    <property type="project" value="UniProtKB-UniRule"/>
</dbReference>
<dbReference type="InterPro" id="IPR014284">
    <property type="entry name" value="RNA_pol_sigma-70_dom"/>
</dbReference>
<feature type="short sequence motif" description="Polymerase core binding" evidence="6">
    <location>
        <begin position="45"/>
        <end position="58"/>
    </location>
</feature>
<dbReference type="SUPFAM" id="SSF88946">
    <property type="entry name" value="Sigma2 domain of RNA polymerase sigma factors"/>
    <property type="match status" value="1"/>
</dbReference>
<evidence type="ECO:0000256" key="2">
    <source>
        <dbReference type="ARBA" id="ARBA00023015"/>
    </source>
</evidence>
<keyword evidence="9" id="KW-1185">Reference proteome</keyword>
<dbReference type="EMBL" id="JAJEQM010000017">
    <property type="protein sequence ID" value="MCC2211415.1"/>
    <property type="molecule type" value="Genomic_DNA"/>
</dbReference>
<dbReference type="InterPro" id="IPR007627">
    <property type="entry name" value="RNA_pol_sigma70_r2"/>
</dbReference>
<evidence type="ECO:0000256" key="4">
    <source>
        <dbReference type="ARBA" id="ARBA00023125"/>
    </source>
</evidence>
<evidence type="ECO:0000259" key="7">
    <source>
        <dbReference type="Pfam" id="PF04542"/>
    </source>
</evidence>
<organism evidence="8 9">
    <name type="scientific">Hominilimicola fabiformis</name>
    <dbReference type="NCBI Taxonomy" id="2885356"/>
    <lineage>
        <taxon>Bacteria</taxon>
        <taxon>Bacillati</taxon>
        <taxon>Bacillota</taxon>
        <taxon>Clostridia</taxon>
        <taxon>Eubacteriales</taxon>
        <taxon>Oscillospiraceae</taxon>
        <taxon>Hominilimicola</taxon>
    </lineage>
</organism>
<keyword evidence="1 6" id="KW-0963">Cytoplasm</keyword>
<dbReference type="GO" id="GO:0016987">
    <property type="term" value="F:sigma factor activity"/>
    <property type="evidence" value="ECO:0007669"/>
    <property type="project" value="UniProtKB-UniRule"/>
</dbReference>
<evidence type="ECO:0000313" key="8">
    <source>
        <dbReference type="EMBL" id="MCC2211415.1"/>
    </source>
</evidence>